<name>A0A252AMB0_9PROT</name>
<evidence type="ECO:0000259" key="1">
    <source>
        <dbReference type="PROSITE" id="PS50943"/>
    </source>
</evidence>
<dbReference type="AlphaFoldDB" id="A0A252AMB0"/>
<proteinExistence type="predicted"/>
<dbReference type="Proteomes" id="UP000194641">
    <property type="component" value="Unassembled WGS sequence"/>
</dbReference>
<reference evidence="3" key="1">
    <citation type="submission" date="2014-06" db="EMBL/GenBank/DDBJ databases">
        <authorList>
            <person name="Winans N.J."/>
            <person name="Newell P.D."/>
            <person name="Douglas A.E."/>
        </authorList>
    </citation>
    <scope>NUCLEOTIDE SEQUENCE [LARGE SCALE GENOMIC DNA]</scope>
</reference>
<organism evidence="2 3">
    <name type="scientific">Acetobacter indonesiensis</name>
    <dbReference type="NCBI Taxonomy" id="104101"/>
    <lineage>
        <taxon>Bacteria</taxon>
        <taxon>Pseudomonadati</taxon>
        <taxon>Pseudomonadota</taxon>
        <taxon>Alphaproteobacteria</taxon>
        <taxon>Acetobacterales</taxon>
        <taxon>Acetobacteraceae</taxon>
        <taxon>Acetobacter</taxon>
    </lineage>
</organism>
<dbReference type="SUPFAM" id="SSF47413">
    <property type="entry name" value="lambda repressor-like DNA-binding domains"/>
    <property type="match status" value="1"/>
</dbReference>
<dbReference type="InterPro" id="IPR010982">
    <property type="entry name" value="Lambda_DNA-bd_dom_sf"/>
</dbReference>
<protein>
    <recommendedName>
        <fullName evidence="1">HTH cro/C1-type domain-containing protein</fullName>
    </recommendedName>
</protein>
<dbReference type="PROSITE" id="PS50943">
    <property type="entry name" value="HTH_CROC1"/>
    <property type="match status" value="1"/>
</dbReference>
<dbReference type="Pfam" id="PF01381">
    <property type="entry name" value="HTH_3"/>
    <property type="match status" value="1"/>
</dbReference>
<accession>A0A252AMB0</accession>
<feature type="domain" description="HTH cro/C1-type" evidence="1">
    <location>
        <begin position="11"/>
        <end position="71"/>
    </location>
</feature>
<evidence type="ECO:0000313" key="3">
    <source>
        <dbReference type="Proteomes" id="UP000194641"/>
    </source>
</evidence>
<dbReference type="Gene3D" id="1.10.260.40">
    <property type="entry name" value="lambda repressor-like DNA-binding domains"/>
    <property type="match status" value="1"/>
</dbReference>
<dbReference type="CDD" id="cd00093">
    <property type="entry name" value="HTH_XRE"/>
    <property type="match status" value="1"/>
</dbReference>
<dbReference type="SMART" id="SM00530">
    <property type="entry name" value="HTH_XRE"/>
    <property type="match status" value="1"/>
</dbReference>
<dbReference type="GO" id="GO:0003677">
    <property type="term" value="F:DNA binding"/>
    <property type="evidence" value="ECO:0007669"/>
    <property type="project" value="InterPro"/>
</dbReference>
<sequence length="126" mass="13791">MFDRNILADRLKAIRLRKSAEQGRKLIQEDVAAEANVSRSHIANAEGAKTGISLEAAFNLAEFYGVSLDYLTGLSVSPLDTSRDVAKDADERSLLRMWRAMNEGERLALRAVAERLADKADPSSAA</sequence>
<comment type="caution">
    <text evidence="2">The sequence shown here is derived from an EMBL/GenBank/DDBJ whole genome shotgun (WGS) entry which is preliminary data.</text>
</comment>
<dbReference type="RefSeq" id="WP_086660024.1">
    <property type="nucleotide sequence ID" value="NZ_JBJJWX010000023.1"/>
</dbReference>
<evidence type="ECO:0000313" key="2">
    <source>
        <dbReference type="EMBL" id="OUI90753.1"/>
    </source>
</evidence>
<dbReference type="EMBL" id="JOPA01000049">
    <property type="protein sequence ID" value="OUI90753.1"/>
    <property type="molecule type" value="Genomic_DNA"/>
</dbReference>
<gene>
    <name evidence="2" type="ORF">HK17_13470</name>
</gene>
<dbReference type="InterPro" id="IPR001387">
    <property type="entry name" value="Cro/C1-type_HTH"/>
</dbReference>